<dbReference type="EMBL" id="CP130946">
    <property type="protein sequence ID" value="XRP72139.1"/>
    <property type="molecule type" value="Genomic_DNA"/>
</dbReference>
<name>A0ACD5IHE0_9PROT</name>
<proteinExistence type="predicted"/>
<sequence length="107" mass="11624">MRFDGRGWYLEAAASAVELESEPFRGLAGVTAQLFGSQTGFIFLLMRSSRETPTLDCLAAPVPAPGMVHSPLTGFIFRFLRSWPVWILSDGIFGGSGLHPHSAILDD</sequence>
<protein>
    <submittedName>
        <fullName evidence="1">Uncharacterized protein</fullName>
    </submittedName>
</protein>
<reference evidence="1 2" key="1">
    <citation type="journal article" date="2021" name="ISME J.">
        <title>Genomic evolution of the class Acidithiobacillia: deep-branching Proteobacteria living in extreme acidic conditions.</title>
        <authorList>
            <person name="Moya-Beltran A."/>
            <person name="Beard S."/>
            <person name="Rojas-Villalobos C."/>
            <person name="Issotta F."/>
            <person name="Gallardo Y."/>
            <person name="Ulloa R."/>
            <person name="Giaveno A."/>
            <person name="Degli Esposti M."/>
            <person name="Johnson D.B."/>
            <person name="Quatrini R."/>
        </authorList>
    </citation>
    <scope>NUCLEOTIDE SEQUENCE [LARGE SCALE GENOMIC DNA]</scope>
    <source>
        <strain evidence="1 2">CF3</strain>
    </source>
</reference>
<keyword evidence="2" id="KW-1185">Reference proteome</keyword>
<organism evidence="1 2">
    <name type="scientific">Acidithiobacillus ferruginosus</name>
    <dbReference type="NCBI Taxonomy" id="3063951"/>
    <lineage>
        <taxon>Bacteria</taxon>
        <taxon>Pseudomonadati</taxon>
        <taxon>Pseudomonadota</taxon>
        <taxon>Acidithiobacillia</taxon>
        <taxon>Acidithiobacillales</taxon>
        <taxon>Acidithiobacillaceae</taxon>
        <taxon>Acidithiobacillus</taxon>
    </lineage>
</organism>
<evidence type="ECO:0000313" key="2">
    <source>
        <dbReference type="Proteomes" id="UP001196097"/>
    </source>
</evidence>
<dbReference type="Proteomes" id="UP001196097">
    <property type="component" value="Chromosome"/>
</dbReference>
<evidence type="ECO:0000313" key="1">
    <source>
        <dbReference type="EMBL" id="XRP72139.1"/>
    </source>
</evidence>
<accession>A0ACD5IHE0</accession>
<gene>
    <name evidence="1" type="ORF">HF292_009995</name>
</gene>